<dbReference type="EMBL" id="KQ971363">
    <property type="protein sequence ID" value="EFA09053.1"/>
    <property type="molecule type" value="Genomic_DNA"/>
</dbReference>
<proteinExistence type="predicted"/>
<dbReference type="Proteomes" id="UP000007266">
    <property type="component" value="Linkage group 8"/>
</dbReference>
<reference evidence="1 2" key="2">
    <citation type="journal article" date="2010" name="Nucleic Acids Res.">
        <title>BeetleBase in 2010: revisions to provide comprehensive genomic information for Tribolium castaneum.</title>
        <authorList>
            <person name="Kim H.S."/>
            <person name="Murphy T."/>
            <person name="Xia J."/>
            <person name="Caragea D."/>
            <person name="Park Y."/>
            <person name="Beeman R.W."/>
            <person name="Lorenzen M.D."/>
            <person name="Butcher S."/>
            <person name="Manak J.R."/>
            <person name="Brown S.J."/>
        </authorList>
    </citation>
    <scope>GENOME REANNOTATION</scope>
    <source>
        <strain evidence="1 2">Georgia GA2</strain>
    </source>
</reference>
<protein>
    <submittedName>
        <fullName evidence="1">Uncharacterized protein</fullName>
    </submittedName>
</protein>
<reference evidence="1 2" key="1">
    <citation type="journal article" date="2008" name="Nature">
        <title>The genome of the model beetle and pest Tribolium castaneum.</title>
        <authorList>
            <consortium name="Tribolium Genome Sequencing Consortium"/>
            <person name="Richards S."/>
            <person name="Gibbs R.A."/>
            <person name="Weinstock G.M."/>
            <person name="Brown S.J."/>
            <person name="Denell R."/>
            <person name="Beeman R.W."/>
            <person name="Gibbs R."/>
            <person name="Beeman R.W."/>
            <person name="Brown S.J."/>
            <person name="Bucher G."/>
            <person name="Friedrich M."/>
            <person name="Grimmelikhuijzen C.J."/>
            <person name="Klingler M."/>
            <person name="Lorenzen M."/>
            <person name="Richards S."/>
            <person name="Roth S."/>
            <person name="Schroder R."/>
            <person name="Tautz D."/>
            <person name="Zdobnov E.M."/>
            <person name="Muzny D."/>
            <person name="Gibbs R.A."/>
            <person name="Weinstock G.M."/>
            <person name="Attaway T."/>
            <person name="Bell S."/>
            <person name="Buhay C.J."/>
            <person name="Chandrabose M.N."/>
            <person name="Chavez D."/>
            <person name="Clerk-Blankenburg K.P."/>
            <person name="Cree A."/>
            <person name="Dao M."/>
            <person name="Davis C."/>
            <person name="Chacko J."/>
            <person name="Dinh H."/>
            <person name="Dugan-Rocha S."/>
            <person name="Fowler G."/>
            <person name="Garner T.T."/>
            <person name="Garnes J."/>
            <person name="Gnirke A."/>
            <person name="Hawes A."/>
            <person name="Hernandez J."/>
            <person name="Hines S."/>
            <person name="Holder M."/>
            <person name="Hume J."/>
            <person name="Jhangiani S.N."/>
            <person name="Joshi V."/>
            <person name="Khan Z.M."/>
            <person name="Jackson L."/>
            <person name="Kovar C."/>
            <person name="Kowis A."/>
            <person name="Lee S."/>
            <person name="Lewis L.R."/>
            <person name="Margolis J."/>
            <person name="Morgan M."/>
            <person name="Nazareth L.V."/>
            <person name="Nguyen N."/>
            <person name="Okwuonu G."/>
            <person name="Parker D."/>
            <person name="Richards S."/>
            <person name="Ruiz S.J."/>
            <person name="Santibanez J."/>
            <person name="Savard J."/>
            <person name="Scherer S.E."/>
            <person name="Schneider B."/>
            <person name="Sodergren E."/>
            <person name="Tautz D."/>
            <person name="Vattahil S."/>
            <person name="Villasana D."/>
            <person name="White C.S."/>
            <person name="Wright R."/>
            <person name="Park Y."/>
            <person name="Beeman R.W."/>
            <person name="Lord J."/>
            <person name="Oppert B."/>
            <person name="Lorenzen M."/>
            <person name="Brown S."/>
            <person name="Wang L."/>
            <person name="Savard J."/>
            <person name="Tautz D."/>
            <person name="Richards S."/>
            <person name="Weinstock G."/>
            <person name="Gibbs R.A."/>
            <person name="Liu Y."/>
            <person name="Worley K."/>
            <person name="Weinstock G."/>
            <person name="Elsik C.G."/>
            <person name="Reese J.T."/>
            <person name="Elhaik E."/>
            <person name="Landan G."/>
            <person name="Graur D."/>
            <person name="Arensburger P."/>
            <person name="Atkinson P."/>
            <person name="Beeman R.W."/>
            <person name="Beidler J."/>
            <person name="Brown S.J."/>
            <person name="Demuth J.P."/>
            <person name="Drury D.W."/>
            <person name="Du Y.Z."/>
            <person name="Fujiwara H."/>
            <person name="Lorenzen M."/>
            <person name="Maselli V."/>
            <person name="Osanai M."/>
            <person name="Park Y."/>
            <person name="Robertson H.M."/>
            <person name="Tu Z."/>
            <person name="Wang J.J."/>
            <person name="Wang S."/>
            <person name="Richards S."/>
            <person name="Song H."/>
            <person name="Zhang L."/>
            <person name="Sodergren E."/>
            <person name="Werner D."/>
            <person name="Stanke M."/>
            <person name="Morgenstern B."/>
            <person name="Solovyev V."/>
            <person name="Kosarev P."/>
            <person name="Brown G."/>
            <person name="Chen H.C."/>
            <person name="Ermolaeva O."/>
            <person name="Hlavina W."/>
            <person name="Kapustin Y."/>
            <person name="Kiryutin B."/>
            <person name="Kitts P."/>
            <person name="Maglott D."/>
            <person name="Pruitt K."/>
            <person name="Sapojnikov V."/>
            <person name="Souvorov A."/>
            <person name="Mackey A.J."/>
            <person name="Waterhouse R.M."/>
            <person name="Wyder S."/>
            <person name="Zdobnov E.M."/>
            <person name="Zdobnov E.M."/>
            <person name="Wyder S."/>
            <person name="Kriventseva E.V."/>
            <person name="Kadowaki T."/>
            <person name="Bork P."/>
            <person name="Aranda M."/>
            <person name="Bao R."/>
            <person name="Beermann A."/>
            <person name="Berns N."/>
            <person name="Bolognesi R."/>
            <person name="Bonneton F."/>
            <person name="Bopp D."/>
            <person name="Brown S.J."/>
            <person name="Bucher G."/>
            <person name="Butts T."/>
            <person name="Chaumot A."/>
            <person name="Denell R.E."/>
            <person name="Ferrier D.E."/>
            <person name="Friedrich M."/>
            <person name="Gordon C.M."/>
            <person name="Jindra M."/>
            <person name="Klingler M."/>
            <person name="Lan Q."/>
            <person name="Lattorff H.M."/>
            <person name="Laudet V."/>
            <person name="von Levetsow C."/>
            <person name="Liu Z."/>
            <person name="Lutz R."/>
            <person name="Lynch J.A."/>
            <person name="da Fonseca R.N."/>
            <person name="Posnien N."/>
            <person name="Reuter R."/>
            <person name="Roth S."/>
            <person name="Savard J."/>
            <person name="Schinko J.B."/>
            <person name="Schmitt C."/>
            <person name="Schoppmeier M."/>
            <person name="Schroder R."/>
            <person name="Shippy T.D."/>
            <person name="Simonnet F."/>
            <person name="Marques-Souza H."/>
            <person name="Tautz D."/>
            <person name="Tomoyasu Y."/>
            <person name="Trauner J."/>
            <person name="Van der Zee M."/>
            <person name="Vervoort M."/>
            <person name="Wittkopp N."/>
            <person name="Wimmer E.A."/>
            <person name="Yang X."/>
            <person name="Jones A.K."/>
            <person name="Sattelle D.B."/>
            <person name="Ebert P.R."/>
            <person name="Nelson D."/>
            <person name="Scott J.G."/>
            <person name="Beeman R.W."/>
            <person name="Muthukrishnan S."/>
            <person name="Kramer K.J."/>
            <person name="Arakane Y."/>
            <person name="Beeman R.W."/>
            <person name="Zhu Q."/>
            <person name="Hogenkamp D."/>
            <person name="Dixit R."/>
            <person name="Oppert B."/>
            <person name="Jiang H."/>
            <person name="Zou Z."/>
            <person name="Marshall J."/>
            <person name="Elpidina E."/>
            <person name="Vinokurov K."/>
            <person name="Oppert C."/>
            <person name="Zou Z."/>
            <person name="Evans J."/>
            <person name="Lu Z."/>
            <person name="Zhao P."/>
            <person name="Sumathipala N."/>
            <person name="Altincicek B."/>
            <person name="Vilcinskas A."/>
            <person name="Williams M."/>
            <person name="Hultmark D."/>
            <person name="Hetru C."/>
            <person name="Jiang H."/>
            <person name="Grimmelikhuijzen C.J."/>
            <person name="Hauser F."/>
            <person name="Cazzamali G."/>
            <person name="Williamson M."/>
            <person name="Park Y."/>
            <person name="Li B."/>
            <person name="Tanaka Y."/>
            <person name="Predel R."/>
            <person name="Neupert S."/>
            <person name="Schachtner J."/>
            <person name="Verleyen P."/>
            <person name="Raible F."/>
            <person name="Bork P."/>
            <person name="Friedrich M."/>
            <person name="Walden K.K."/>
            <person name="Robertson H.M."/>
            <person name="Angeli S."/>
            <person name="Foret S."/>
            <person name="Bucher G."/>
            <person name="Schuetz S."/>
            <person name="Maleszka R."/>
            <person name="Wimmer E.A."/>
            <person name="Beeman R.W."/>
            <person name="Lorenzen M."/>
            <person name="Tomoyasu Y."/>
            <person name="Miller S.C."/>
            <person name="Grossmann D."/>
            <person name="Bucher G."/>
        </authorList>
    </citation>
    <scope>NUCLEOTIDE SEQUENCE [LARGE SCALE GENOMIC DNA]</scope>
    <source>
        <strain evidence="1 2">Georgia GA2</strain>
    </source>
</reference>
<organism evidence="1 2">
    <name type="scientific">Tribolium castaneum</name>
    <name type="common">Red flour beetle</name>
    <dbReference type="NCBI Taxonomy" id="7070"/>
    <lineage>
        <taxon>Eukaryota</taxon>
        <taxon>Metazoa</taxon>
        <taxon>Ecdysozoa</taxon>
        <taxon>Arthropoda</taxon>
        <taxon>Hexapoda</taxon>
        <taxon>Insecta</taxon>
        <taxon>Pterygota</taxon>
        <taxon>Neoptera</taxon>
        <taxon>Endopterygota</taxon>
        <taxon>Coleoptera</taxon>
        <taxon>Polyphaga</taxon>
        <taxon>Cucujiformia</taxon>
        <taxon>Tenebrionidae</taxon>
        <taxon>Tenebrionidae incertae sedis</taxon>
        <taxon>Tribolium</taxon>
    </lineage>
</organism>
<keyword evidence="2" id="KW-1185">Reference proteome</keyword>
<dbReference type="OrthoDB" id="6779030at2759"/>
<evidence type="ECO:0000313" key="1">
    <source>
        <dbReference type="EMBL" id="EFA09053.1"/>
    </source>
</evidence>
<evidence type="ECO:0000313" key="2">
    <source>
        <dbReference type="Proteomes" id="UP000007266"/>
    </source>
</evidence>
<gene>
    <name evidence="1" type="primary">GLEAN_06766</name>
    <name evidence="1" type="ORF">TcasGA2_TC006766</name>
</gene>
<dbReference type="InParanoid" id="D6WUQ0"/>
<dbReference type="HOGENOM" id="CLU_1416864_0_0_1"/>
<name>D6WUQ0_TRICA</name>
<sequence length="192" mass="22233">MTSRLHHISTQLENCVLALETDVRESLEQLDHSLDDNSVALEASKDYHFKQILAQLQQIKDCVQTIARHDHSLELLQRKINTGSRIDKNYIRKQVQTFQNLGTVTTREHRPNRPRQSQMKFLECWEQLMEAPEQLQVAKRSDSGRKLKKIVSSTVETFLDAVPDKIGQPDGITEEEEVDTKPRIVEVIYKTK</sequence>
<dbReference type="AlphaFoldDB" id="D6WUQ0"/>
<accession>D6WUQ0</accession>
<dbReference type="KEGG" id="tca:103314132"/>